<dbReference type="EMBL" id="UOFR01000078">
    <property type="protein sequence ID" value="VAX00644.1"/>
    <property type="molecule type" value="Genomic_DNA"/>
</dbReference>
<organism evidence="1">
    <name type="scientific">hydrothermal vent metagenome</name>
    <dbReference type="NCBI Taxonomy" id="652676"/>
    <lineage>
        <taxon>unclassified sequences</taxon>
        <taxon>metagenomes</taxon>
        <taxon>ecological metagenomes</taxon>
    </lineage>
</organism>
<dbReference type="InterPro" id="IPR009659">
    <property type="entry name" value="DUF1249"/>
</dbReference>
<sequence>MPHPIKQNRSRSPMWYFEQNYSLLLDMLKDTRLMELGRVQFELGCYPVALEILEKTRYTLLLKISQQFASANFMLADVVFTVRVYQDAQLAEVISYQGRHSIQYKYPYPNEGMYAPDEKRQCNLLLHDWLNACSRLNYKETLIESC</sequence>
<dbReference type="PANTHER" id="PTHR38774:SF1">
    <property type="entry name" value="CYTOPLASMIC PROTEIN"/>
    <property type="match status" value="1"/>
</dbReference>
<dbReference type="Pfam" id="PF06853">
    <property type="entry name" value="DUF1249"/>
    <property type="match status" value="1"/>
</dbReference>
<evidence type="ECO:0000313" key="1">
    <source>
        <dbReference type="EMBL" id="VAX00644.1"/>
    </source>
</evidence>
<gene>
    <name evidence="1" type="ORF">MNBD_GAMMA21-228</name>
</gene>
<protein>
    <recommendedName>
        <fullName evidence="2">Cytoplasmic protein</fullName>
    </recommendedName>
</protein>
<name>A0A3B1ALA8_9ZZZZ</name>
<proteinExistence type="predicted"/>
<dbReference type="AlphaFoldDB" id="A0A3B1ALA8"/>
<reference evidence="1" key="1">
    <citation type="submission" date="2018-06" db="EMBL/GenBank/DDBJ databases">
        <authorList>
            <person name="Zhirakovskaya E."/>
        </authorList>
    </citation>
    <scope>NUCLEOTIDE SEQUENCE</scope>
</reference>
<accession>A0A3B1ALA8</accession>
<evidence type="ECO:0008006" key="2">
    <source>
        <dbReference type="Google" id="ProtNLM"/>
    </source>
</evidence>
<dbReference type="PANTHER" id="PTHR38774">
    <property type="entry name" value="CYTOPLASMIC PROTEIN-RELATED"/>
    <property type="match status" value="1"/>
</dbReference>